<dbReference type="Pfam" id="PF14067">
    <property type="entry name" value="LssY_C"/>
    <property type="match status" value="1"/>
</dbReference>
<dbReference type="InterPro" id="IPR025902">
    <property type="entry name" value="LssY-like-C_dom"/>
</dbReference>
<keyword evidence="2" id="KW-0812">Transmembrane</keyword>
<sequence length="442" mass="49051">MKIRIPEAGPLDQFFFIIAGVAVIGMTIFLLREGFRWSWSNWLFFILFWGMAAYLTLPRLHRILSDIYVPNYFIGRTRTSDGLLGDPINLATIGEEAQLHQVMRKAGWTLADELTLKSAWRIIVSTLGRDSYPEAPVSPLLLFGRQQDFAYQQEVNGSPGKRHHIRFWKCPDDWLLPGGHRVDWLAAATYDRAVGLSLFTLQITHKIDADIDVERDHVTRTLSEAVPGTTIEMLRDFTTGYHSRNGGGDSIHTDGDLPVLDFPEDDETPIESEHHQERTLSRLSLSNALAETRESQRRPLSILGSAALVLGSAAVLIALGLRDWIKTGEFRVLIDADLPWTGIGSVVALVVLLVEVVLIVLTLRGSQPARLLLMALLVVTITVGAVDHFGWLPWSLGTNLLAVCLQIAGLMMLSSHSSREYAVAARFVRRQATDLAATAGLT</sequence>
<keyword evidence="2" id="KW-0472">Membrane</keyword>
<feature type="transmembrane region" description="Helical" evidence="2">
    <location>
        <begin position="300"/>
        <end position="320"/>
    </location>
</feature>
<feature type="transmembrane region" description="Helical" evidence="2">
    <location>
        <begin position="37"/>
        <end position="57"/>
    </location>
</feature>
<keyword evidence="2" id="KW-1133">Transmembrane helix</keyword>
<name>A0A917W1U3_9ACTN</name>
<dbReference type="Proteomes" id="UP000613840">
    <property type="component" value="Unassembled WGS sequence"/>
</dbReference>
<reference evidence="4" key="1">
    <citation type="journal article" date="2014" name="Int. J. Syst. Evol. Microbiol.">
        <title>Complete genome sequence of Corynebacterium casei LMG S-19264T (=DSM 44701T), isolated from a smear-ripened cheese.</title>
        <authorList>
            <consortium name="US DOE Joint Genome Institute (JGI-PGF)"/>
            <person name="Walter F."/>
            <person name="Albersmeier A."/>
            <person name="Kalinowski J."/>
            <person name="Ruckert C."/>
        </authorList>
    </citation>
    <scope>NUCLEOTIDE SEQUENCE</scope>
    <source>
        <strain evidence="4">CGMCC 4.7306</strain>
    </source>
</reference>
<proteinExistence type="predicted"/>
<organism evidence="4 5">
    <name type="scientific">Microlunatus endophyticus</name>
    <dbReference type="NCBI Taxonomy" id="1716077"/>
    <lineage>
        <taxon>Bacteria</taxon>
        <taxon>Bacillati</taxon>
        <taxon>Actinomycetota</taxon>
        <taxon>Actinomycetes</taxon>
        <taxon>Propionibacteriales</taxon>
        <taxon>Propionibacteriaceae</taxon>
        <taxon>Microlunatus</taxon>
    </lineage>
</organism>
<feature type="transmembrane region" description="Helical" evidence="2">
    <location>
        <begin position="392"/>
        <end position="413"/>
    </location>
</feature>
<feature type="transmembrane region" description="Helical" evidence="2">
    <location>
        <begin position="340"/>
        <end position="361"/>
    </location>
</feature>
<evidence type="ECO:0000256" key="2">
    <source>
        <dbReference type="SAM" id="Phobius"/>
    </source>
</evidence>
<keyword evidence="5" id="KW-1185">Reference proteome</keyword>
<evidence type="ECO:0000313" key="5">
    <source>
        <dbReference type="Proteomes" id="UP000613840"/>
    </source>
</evidence>
<feature type="transmembrane region" description="Helical" evidence="2">
    <location>
        <begin position="12"/>
        <end position="31"/>
    </location>
</feature>
<evidence type="ECO:0000313" key="4">
    <source>
        <dbReference type="EMBL" id="GGL52764.1"/>
    </source>
</evidence>
<comment type="caution">
    <text evidence="4">The sequence shown here is derived from an EMBL/GenBank/DDBJ whole genome shotgun (WGS) entry which is preliminary data.</text>
</comment>
<protein>
    <recommendedName>
        <fullName evidence="3">LssY-like C-terminal domain-containing protein</fullName>
    </recommendedName>
</protein>
<feature type="transmembrane region" description="Helical" evidence="2">
    <location>
        <begin position="368"/>
        <end position="386"/>
    </location>
</feature>
<evidence type="ECO:0000256" key="1">
    <source>
        <dbReference type="SAM" id="MobiDB-lite"/>
    </source>
</evidence>
<dbReference type="AlphaFoldDB" id="A0A917W1U3"/>
<gene>
    <name evidence="4" type="ORF">GCM10011575_08930</name>
</gene>
<feature type="region of interest" description="Disordered" evidence="1">
    <location>
        <begin position="245"/>
        <end position="277"/>
    </location>
</feature>
<reference evidence="4" key="2">
    <citation type="submission" date="2020-09" db="EMBL/GenBank/DDBJ databases">
        <authorList>
            <person name="Sun Q."/>
            <person name="Zhou Y."/>
        </authorList>
    </citation>
    <scope>NUCLEOTIDE SEQUENCE</scope>
    <source>
        <strain evidence="4">CGMCC 4.7306</strain>
    </source>
</reference>
<feature type="domain" description="LssY-like C-terminal" evidence="3">
    <location>
        <begin position="68"/>
        <end position="257"/>
    </location>
</feature>
<dbReference type="EMBL" id="BMMZ01000002">
    <property type="protein sequence ID" value="GGL52764.1"/>
    <property type="molecule type" value="Genomic_DNA"/>
</dbReference>
<evidence type="ECO:0000259" key="3">
    <source>
        <dbReference type="Pfam" id="PF14067"/>
    </source>
</evidence>
<accession>A0A917W1U3</accession>